<accession>A0A833LVT9</accession>
<dbReference type="EMBL" id="WBUI01000059">
    <property type="protein sequence ID" value="KAB2928066.1"/>
    <property type="molecule type" value="Genomic_DNA"/>
</dbReference>
<comment type="caution">
    <text evidence="1">The sequence shown here is derived from an EMBL/GenBank/DDBJ whole genome shotgun (WGS) entry which is preliminary data.</text>
</comment>
<protein>
    <submittedName>
        <fullName evidence="1">Uncharacterized protein</fullName>
    </submittedName>
</protein>
<dbReference type="AlphaFoldDB" id="A0A833LVT9"/>
<reference evidence="1 2" key="1">
    <citation type="submission" date="2019-10" db="EMBL/GenBank/DDBJ databases">
        <title>Extracellular Electron Transfer in a Candidatus Methanoperedens spp. Enrichment Culture.</title>
        <authorList>
            <person name="Berger S."/>
            <person name="Rangel Shaw D."/>
            <person name="Berben T."/>
            <person name="In 'T Zandt M."/>
            <person name="Frank J."/>
            <person name="Reimann J."/>
            <person name="Jetten M.S.M."/>
            <person name="Welte C.U."/>
        </authorList>
    </citation>
    <scope>NUCLEOTIDE SEQUENCE [LARGE SCALE GENOMIC DNA]</scope>
    <source>
        <strain evidence="1">SB12</strain>
    </source>
</reference>
<evidence type="ECO:0000313" key="2">
    <source>
        <dbReference type="Proteomes" id="UP000460298"/>
    </source>
</evidence>
<proteinExistence type="predicted"/>
<gene>
    <name evidence="1" type="ORF">F9K24_22270</name>
</gene>
<sequence>MEIIIGSIPPMVAQSNKPVEKNTGFIEAQLLHVRPPRKGIAGPSGMERRTKKANDPLKGRVLTLMVPDVDLLPADLDSARYRVALRFIRK</sequence>
<name>A0A833LVT9_9LEPT</name>
<evidence type="ECO:0000313" key="1">
    <source>
        <dbReference type="EMBL" id="KAB2928066.1"/>
    </source>
</evidence>
<organism evidence="1 2">
    <name type="scientific">Leptonema illini</name>
    <dbReference type="NCBI Taxonomy" id="183"/>
    <lineage>
        <taxon>Bacteria</taxon>
        <taxon>Pseudomonadati</taxon>
        <taxon>Spirochaetota</taxon>
        <taxon>Spirochaetia</taxon>
        <taxon>Leptospirales</taxon>
        <taxon>Leptospiraceae</taxon>
        <taxon>Leptonema</taxon>
    </lineage>
</organism>
<dbReference type="Proteomes" id="UP000460298">
    <property type="component" value="Unassembled WGS sequence"/>
</dbReference>